<dbReference type="RefSeq" id="WP_257124184.1">
    <property type="nucleotide sequence ID" value="NZ_CP118988.1"/>
</dbReference>
<organism evidence="1 2">
    <name type="scientific">Aeromonas allosaccharophila</name>
    <dbReference type="NCBI Taxonomy" id="656"/>
    <lineage>
        <taxon>Bacteria</taxon>
        <taxon>Pseudomonadati</taxon>
        <taxon>Pseudomonadota</taxon>
        <taxon>Gammaproteobacteria</taxon>
        <taxon>Aeromonadales</taxon>
        <taxon>Aeromonadaceae</taxon>
        <taxon>Aeromonas</taxon>
    </lineage>
</organism>
<dbReference type="Proteomes" id="UP001213721">
    <property type="component" value="Chromosome"/>
</dbReference>
<dbReference type="EMBL" id="CP118988">
    <property type="protein sequence ID" value="WED77002.1"/>
    <property type="molecule type" value="Genomic_DNA"/>
</dbReference>
<dbReference type="AlphaFoldDB" id="A0AAX3NVU8"/>
<name>A0AAX3NVU8_9GAMM</name>
<sequence length="116" mass="12890">MNNQNPRKNQFARDILAANKSHFTDKEFRVLNRIAERGKFEYRKEYEAADGSLPYLPSFAQKVTDKLAAIGLKLDAIPANDGTCRKLYALIPDHAAATKAILDGFGFGVYGSGEHE</sequence>
<evidence type="ECO:0000313" key="2">
    <source>
        <dbReference type="Proteomes" id="UP001213721"/>
    </source>
</evidence>
<protein>
    <submittedName>
        <fullName evidence="1">Uncharacterized protein</fullName>
    </submittedName>
</protein>
<gene>
    <name evidence="1" type="ORF">PYU98_01585</name>
</gene>
<proteinExistence type="predicted"/>
<reference evidence="1" key="1">
    <citation type="submission" date="2023-02" db="EMBL/GenBank/DDBJ databases">
        <title>The sequence of Aeromonas allosaccharophila K520.</title>
        <authorList>
            <person name="Luo X."/>
        </authorList>
    </citation>
    <scope>NUCLEOTIDE SEQUENCE</scope>
    <source>
        <strain evidence="1">K520</strain>
    </source>
</reference>
<evidence type="ECO:0000313" key="1">
    <source>
        <dbReference type="EMBL" id="WED77002.1"/>
    </source>
</evidence>
<accession>A0AAX3NVU8</accession>